<proteinExistence type="predicted"/>
<dbReference type="EMBL" id="CP067089">
    <property type="protein sequence ID" value="QQO10450.1"/>
    <property type="molecule type" value="Genomic_DNA"/>
</dbReference>
<dbReference type="RefSeq" id="WP_215627754.1">
    <property type="nucleotide sequence ID" value="NZ_CP067089.2"/>
</dbReference>
<keyword evidence="1" id="KW-0456">Lyase</keyword>
<dbReference type="Proteomes" id="UP000595917">
    <property type="component" value="Chromosome"/>
</dbReference>
<accession>A0A7T7XQ56</accession>
<dbReference type="KEGG" id="bhc:JFL75_05915"/>
<evidence type="ECO:0000313" key="1">
    <source>
        <dbReference type="EMBL" id="QQO10450.1"/>
    </source>
</evidence>
<dbReference type="InterPro" id="IPR040442">
    <property type="entry name" value="Pyrv_kinase-like_dom_sf"/>
</dbReference>
<dbReference type="Gene3D" id="3.20.20.60">
    <property type="entry name" value="Phosphoenolpyruvate-binding domains"/>
    <property type="match status" value="1"/>
</dbReference>
<dbReference type="GO" id="GO:0016829">
    <property type="term" value="F:lyase activity"/>
    <property type="evidence" value="ECO:0007669"/>
    <property type="project" value="UniProtKB-KW"/>
</dbReference>
<name>A0A7T7XQ56_9SPIR</name>
<protein>
    <submittedName>
        <fullName evidence="1">Isocitrate lyase/phosphoenolpyruvate mutase family protein</fullName>
    </submittedName>
</protein>
<gene>
    <name evidence="1" type="ORF">JFL75_05915</name>
</gene>
<dbReference type="SUPFAM" id="SSF51621">
    <property type="entry name" value="Phosphoenolpyruvate/pyruvate domain"/>
    <property type="match status" value="1"/>
</dbReference>
<reference evidence="1" key="1">
    <citation type="submission" date="2021-01" db="EMBL/GenBank/DDBJ databases">
        <title>Description of Breznakiella homolactica.</title>
        <authorList>
            <person name="Song Y."/>
            <person name="Brune A."/>
        </authorList>
    </citation>
    <scope>NUCLEOTIDE SEQUENCE</scope>
    <source>
        <strain evidence="1">RmG30</strain>
    </source>
</reference>
<organism evidence="1 2">
    <name type="scientific">Breznakiella homolactica</name>
    <dbReference type="NCBI Taxonomy" id="2798577"/>
    <lineage>
        <taxon>Bacteria</taxon>
        <taxon>Pseudomonadati</taxon>
        <taxon>Spirochaetota</taxon>
        <taxon>Spirochaetia</taxon>
        <taxon>Spirochaetales</taxon>
        <taxon>Breznakiellaceae</taxon>
        <taxon>Breznakiella</taxon>
    </lineage>
</organism>
<dbReference type="InterPro" id="IPR015813">
    <property type="entry name" value="Pyrv/PenolPyrv_kinase-like_dom"/>
</dbReference>
<dbReference type="AlphaFoldDB" id="A0A7T7XQ56"/>
<sequence>MQRENKMFVLPNARNAGSAYVFEKQGFKAVATSSAGIAYDLGYPDGEDIPFGDLLYVAEKIANRAEIPTRKQMSISLHENE</sequence>
<keyword evidence="2" id="KW-1185">Reference proteome</keyword>
<dbReference type="Pfam" id="PF13714">
    <property type="entry name" value="PEP_mutase"/>
    <property type="match status" value="1"/>
</dbReference>
<evidence type="ECO:0000313" key="2">
    <source>
        <dbReference type="Proteomes" id="UP000595917"/>
    </source>
</evidence>